<dbReference type="Pfam" id="PF04267">
    <property type="entry name" value="SoxD"/>
    <property type="match status" value="1"/>
</dbReference>
<comment type="caution">
    <text evidence="2">The sequence shown here is derived from an EMBL/GenBank/DDBJ whole genome shotgun (WGS) entry which is preliminary data.</text>
</comment>
<evidence type="ECO:0000256" key="1">
    <source>
        <dbReference type="SAM" id="MobiDB-lite"/>
    </source>
</evidence>
<organism evidence="2 3">
    <name type="scientific">Halomonas urmiana</name>
    <dbReference type="NCBI Taxonomy" id="490901"/>
    <lineage>
        <taxon>Bacteria</taxon>
        <taxon>Pseudomonadati</taxon>
        <taxon>Pseudomonadota</taxon>
        <taxon>Gammaproteobacteria</taxon>
        <taxon>Oceanospirillales</taxon>
        <taxon>Halomonadaceae</taxon>
        <taxon>Halomonas</taxon>
    </lineage>
</organism>
<feature type="compositionally biased region" description="Polar residues" evidence="1">
    <location>
        <begin position="122"/>
        <end position="132"/>
    </location>
</feature>
<proteinExistence type="predicted"/>
<dbReference type="GO" id="GO:0046653">
    <property type="term" value="P:tetrahydrofolate metabolic process"/>
    <property type="evidence" value="ECO:0007669"/>
    <property type="project" value="InterPro"/>
</dbReference>
<dbReference type="NCBIfam" id="TIGR01374">
    <property type="entry name" value="soxD"/>
    <property type="match status" value="1"/>
</dbReference>
<dbReference type="GO" id="GO:0008115">
    <property type="term" value="F:sarcosine oxidase activity"/>
    <property type="evidence" value="ECO:0007669"/>
    <property type="project" value="InterPro"/>
</dbReference>
<keyword evidence="3" id="KW-1185">Reference proteome</keyword>
<feature type="region of interest" description="Disordered" evidence="1">
    <location>
        <begin position="107"/>
        <end position="132"/>
    </location>
</feature>
<dbReference type="AlphaFoldDB" id="A0A5R8MM25"/>
<reference evidence="2 3" key="1">
    <citation type="journal article" date="2007" name="Int. J. Syst. Evol. Microbiol.">
        <title>Halomonas saccharevitans sp. nov., Halomonas arcis sp. nov. and Halomonas subterranea sp. nov., halophilic bacteria isolated from hypersaline environments of China.</title>
        <authorList>
            <person name="Xu X.W."/>
            <person name="Wu Y.H."/>
            <person name="Zhou Z."/>
            <person name="Wang C.S."/>
            <person name="Zhou Y.G."/>
            <person name="Zhang H.B."/>
            <person name="Wang Y."/>
            <person name="Wu M."/>
        </authorList>
    </citation>
    <scope>NUCLEOTIDE SEQUENCE [LARGE SCALE GENOMIC DNA]</scope>
    <source>
        <strain evidence="2 3">TBZ3</strain>
    </source>
</reference>
<dbReference type="InterPro" id="IPR038561">
    <property type="entry name" value="SoxD_sf"/>
</dbReference>
<protein>
    <submittedName>
        <fullName evidence="2">Sarcosine oxidase subunit delta family protein</fullName>
    </submittedName>
</protein>
<sequence>MFHIYCPHCAEHREEEEFHPKGQAHIARPMDPEACSDEEWGDYLFFRDNPRGIHHELWVHAVGCRKFFNITRNTVSYEILETYKVGEQPTITAESLSQDKKMTADGVTVADGGLQTEGESDSAVNTSKEAKV</sequence>
<name>A0A5R8MM25_9GAMM</name>
<dbReference type="EMBL" id="VBUI01000006">
    <property type="protein sequence ID" value="TLF52242.1"/>
    <property type="molecule type" value="Genomic_DNA"/>
</dbReference>
<accession>A0A5R8MM25</accession>
<dbReference type="Proteomes" id="UP000306973">
    <property type="component" value="Unassembled WGS sequence"/>
</dbReference>
<dbReference type="OrthoDB" id="7159274at2"/>
<dbReference type="InterPro" id="IPR006279">
    <property type="entry name" value="SoxD"/>
</dbReference>
<evidence type="ECO:0000313" key="2">
    <source>
        <dbReference type="EMBL" id="TLF52242.1"/>
    </source>
</evidence>
<dbReference type="RefSeq" id="WP_138180008.1">
    <property type="nucleotide sequence ID" value="NZ_VBUI01000006.1"/>
</dbReference>
<dbReference type="Gene3D" id="3.30.2270.10">
    <property type="entry name" value="Folate-binding superfamily"/>
    <property type="match status" value="1"/>
</dbReference>
<evidence type="ECO:0000313" key="3">
    <source>
        <dbReference type="Proteomes" id="UP000306973"/>
    </source>
</evidence>
<gene>
    <name evidence="2" type="ORF">FEI13_05035</name>
</gene>